<sequence>MYYDPIRDSNLRTLLGTLYNVKKCRTEWSNSIMTVAAMQLRSKTNGQTSFFLTEHPITCHGILLVTTTLSRSP</sequence>
<dbReference type="Proteomes" id="UP000230069">
    <property type="component" value="Unassembled WGS sequence"/>
</dbReference>
<organism evidence="1 2">
    <name type="scientific">Aquilegia coerulea</name>
    <name type="common">Rocky mountain columbine</name>
    <dbReference type="NCBI Taxonomy" id="218851"/>
    <lineage>
        <taxon>Eukaryota</taxon>
        <taxon>Viridiplantae</taxon>
        <taxon>Streptophyta</taxon>
        <taxon>Embryophyta</taxon>
        <taxon>Tracheophyta</taxon>
        <taxon>Spermatophyta</taxon>
        <taxon>Magnoliopsida</taxon>
        <taxon>Ranunculales</taxon>
        <taxon>Ranunculaceae</taxon>
        <taxon>Thalictroideae</taxon>
        <taxon>Aquilegia</taxon>
    </lineage>
</organism>
<dbReference type="AlphaFoldDB" id="A0A2G5DSY3"/>
<dbReference type="InParanoid" id="A0A2G5DSY3"/>
<evidence type="ECO:0000313" key="1">
    <source>
        <dbReference type="EMBL" id="PIA46357.1"/>
    </source>
</evidence>
<evidence type="ECO:0000313" key="2">
    <source>
        <dbReference type="Proteomes" id="UP000230069"/>
    </source>
</evidence>
<gene>
    <name evidence="1" type="ORF">AQUCO_01500112v1</name>
</gene>
<keyword evidence="2" id="KW-1185">Reference proteome</keyword>
<reference evidence="1 2" key="1">
    <citation type="submission" date="2017-09" db="EMBL/GenBank/DDBJ databases">
        <title>WGS assembly of Aquilegia coerulea Goldsmith.</title>
        <authorList>
            <person name="Hodges S."/>
            <person name="Kramer E."/>
            <person name="Nordborg M."/>
            <person name="Tomkins J."/>
            <person name="Borevitz J."/>
            <person name="Derieg N."/>
            <person name="Yan J."/>
            <person name="Mihaltcheva S."/>
            <person name="Hayes R.D."/>
            <person name="Rokhsar D."/>
        </authorList>
    </citation>
    <scope>NUCLEOTIDE SEQUENCE [LARGE SCALE GENOMIC DNA]</scope>
    <source>
        <strain evidence="2">cv. Goldsmith</strain>
    </source>
</reference>
<dbReference type="EMBL" id="KZ305032">
    <property type="protein sequence ID" value="PIA46357.1"/>
    <property type="molecule type" value="Genomic_DNA"/>
</dbReference>
<accession>A0A2G5DSY3</accession>
<protein>
    <submittedName>
        <fullName evidence="1">Uncharacterized protein</fullName>
    </submittedName>
</protein>
<proteinExistence type="predicted"/>
<name>A0A2G5DSY3_AQUCA</name>